<sequence>MPQITGKCIKEQESQNGHRVYRSLFADMKQGHRPIFLYQYNNLPCSLIAIHEGGREGDMGPQDSLYEGAF</sequence>
<dbReference type="EMBL" id="KK198753">
    <property type="protein sequence ID" value="KCW89049.1"/>
    <property type="molecule type" value="Genomic_DNA"/>
</dbReference>
<accession>A0A059DF15</accession>
<dbReference type="AlphaFoldDB" id="A0A059DF15"/>
<proteinExistence type="predicted"/>
<evidence type="ECO:0000313" key="1">
    <source>
        <dbReference type="EMBL" id="KCW89049.1"/>
    </source>
</evidence>
<dbReference type="Gramene" id="KCW89049">
    <property type="protein sequence ID" value="KCW89049"/>
    <property type="gene ID" value="EUGRSUZ_A01372"/>
</dbReference>
<gene>
    <name evidence="1" type="ORF">EUGRSUZ_A01372</name>
</gene>
<dbReference type="InParanoid" id="A0A059DF15"/>
<reference evidence="1" key="1">
    <citation type="submission" date="2013-07" db="EMBL/GenBank/DDBJ databases">
        <title>The genome of Eucalyptus grandis.</title>
        <authorList>
            <person name="Schmutz J."/>
            <person name="Hayes R."/>
            <person name="Myburg A."/>
            <person name="Tuskan G."/>
            <person name="Grattapaglia D."/>
            <person name="Rokhsar D.S."/>
        </authorList>
    </citation>
    <scope>NUCLEOTIDE SEQUENCE</scope>
    <source>
        <tissue evidence="1">Leaf extractions</tissue>
    </source>
</reference>
<protein>
    <submittedName>
        <fullName evidence="1">Uncharacterized protein</fullName>
    </submittedName>
</protein>
<name>A0A059DF15_EUCGR</name>
<organism evidence="1">
    <name type="scientific">Eucalyptus grandis</name>
    <name type="common">Flooded gum</name>
    <dbReference type="NCBI Taxonomy" id="71139"/>
    <lineage>
        <taxon>Eukaryota</taxon>
        <taxon>Viridiplantae</taxon>
        <taxon>Streptophyta</taxon>
        <taxon>Embryophyta</taxon>
        <taxon>Tracheophyta</taxon>
        <taxon>Spermatophyta</taxon>
        <taxon>Magnoliopsida</taxon>
        <taxon>eudicotyledons</taxon>
        <taxon>Gunneridae</taxon>
        <taxon>Pentapetalae</taxon>
        <taxon>rosids</taxon>
        <taxon>malvids</taxon>
        <taxon>Myrtales</taxon>
        <taxon>Myrtaceae</taxon>
        <taxon>Myrtoideae</taxon>
        <taxon>Eucalypteae</taxon>
        <taxon>Eucalyptus</taxon>
    </lineage>
</organism>